<protein>
    <submittedName>
        <fullName evidence="3">Alpha/beta hydrolase fold</fullName>
    </submittedName>
</protein>
<accession>A0A379LRS6</accession>
<dbReference type="SUPFAM" id="SSF53474">
    <property type="entry name" value="alpha/beta-Hydrolases"/>
    <property type="match status" value="1"/>
</dbReference>
<dbReference type="AlphaFoldDB" id="A0A379LRS6"/>
<dbReference type="GeneID" id="66827536"/>
<gene>
    <name evidence="3" type="ORF">NCTC9381_05590</name>
</gene>
<dbReference type="PANTHER" id="PTHR48081">
    <property type="entry name" value="AB HYDROLASE SUPERFAMILY PROTEIN C4A8.06C"/>
    <property type="match status" value="1"/>
</dbReference>
<dbReference type="PANTHER" id="PTHR48081:SF33">
    <property type="entry name" value="KYNURENINE FORMAMIDASE"/>
    <property type="match status" value="1"/>
</dbReference>
<sequence length="282" mass="31945">MQNNLYHGMTETELDEAYNNTAIVKDFDGLLKKLQARSRALYKKYHWIRDRSYGRKPRQRYDFLSSGIKNSPTYIFIHGGYWTNCNKEDFAFIAQGPHANGMNVILAEYTLAPDATMTEIVNEIGHLIKKIKDDQDFLGVRDSPLYLAGHSAGGHLAALYRSHHAISRVHMISALVDLNPISMCWLQDKLKLTPVEIKLYSPLFHLEKGAPTLVSVGGDELPELIRQSSCYADELVRIDKSVKIFTLPMATHFTILDDLANPDGSLMKQFMTLKKPGTPKIY</sequence>
<dbReference type="Pfam" id="PF20434">
    <property type="entry name" value="BD-FAE"/>
    <property type="match status" value="1"/>
</dbReference>
<dbReference type="InterPro" id="IPR050300">
    <property type="entry name" value="GDXG_lipolytic_enzyme"/>
</dbReference>
<evidence type="ECO:0000259" key="2">
    <source>
        <dbReference type="Pfam" id="PF20434"/>
    </source>
</evidence>
<evidence type="ECO:0000313" key="3">
    <source>
        <dbReference type="EMBL" id="SUE06727.1"/>
    </source>
</evidence>
<dbReference type="InterPro" id="IPR029058">
    <property type="entry name" value="AB_hydrolase_fold"/>
</dbReference>
<feature type="domain" description="BD-FAE-like" evidence="2">
    <location>
        <begin position="69"/>
        <end position="160"/>
    </location>
</feature>
<proteinExistence type="predicted"/>
<evidence type="ECO:0000313" key="4">
    <source>
        <dbReference type="Proteomes" id="UP000254640"/>
    </source>
</evidence>
<name>A0A379LRS6_ENTAG</name>
<dbReference type="RefSeq" id="WP_062759135.1">
    <property type="nucleotide sequence ID" value="NZ_CP077368.1"/>
</dbReference>
<organism evidence="3 4">
    <name type="scientific">Enterobacter agglomerans</name>
    <name type="common">Erwinia herbicola</name>
    <name type="synonym">Pantoea agglomerans</name>
    <dbReference type="NCBI Taxonomy" id="549"/>
    <lineage>
        <taxon>Bacteria</taxon>
        <taxon>Pseudomonadati</taxon>
        <taxon>Pseudomonadota</taxon>
        <taxon>Gammaproteobacteria</taxon>
        <taxon>Enterobacterales</taxon>
        <taxon>Erwiniaceae</taxon>
        <taxon>Pantoea</taxon>
        <taxon>Pantoea agglomerans group</taxon>
    </lineage>
</organism>
<dbReference type="EMBL" id="UGSO01000002">
    <property type="protein sequence ID" value="SUE06727.1"/>
    <property type="molecule type" value="Genomic_DNA"/>
</dbReference>
<dbReference type="InterPro" id="IPR049492">
    <property type="entry name" value="BD-FAE-like_dom"/>
</dbReference>
<keyword evidence="4" id="KW-1185">Reference proteome</keyword>
<keyword evidence="1 3" id="KW-0378">Hydrolase</keyword>
<dbReference type="Proteomes" id="UP000254640">
    <property type="component" value="Unassembled WGS sequence"/>
</dbReference>
<evidence type="ECO:0000256" key="1">
    <source>
        <dbReference type="ARBA" id="ARBA00022801"/>
    </source>
</evidence>
<dbReference type="GO" id="GO:0016787">
    <property type="term" value="F:hydrolase activity"/>
    <property type="evidence" value="ECO:0007669"/>
    <property type="project" value="UniProtKB-KW"/>
</dbReference>
<dbReference type="Gene3D" id="3.40.50.1820">
    <property type="entry name" value="alpha/beta hydrolase"/>
    <property type="match status" value="1"/>
</dbReference>
<reference evidence="3 4" key="1">
    <citation type="submission" date="2018-06" db="EMBL/GenBank/DDBJ databases">
        <authorList>
            <consortium name="Pathogen Informatics"/>
            <person name="Doyle S."/>
        </authorList>
    </citation>
    <scope>NUCLEOTIDE SEQUENCE [LARGE SCALE GENOMIC DNA]</scope>
    <source>
        <strain evidence="3 4">NCTC9381</strain>
    </source>
</reference>